<dbReference type="Gene3D" id="1.10.3720.10">
    <property type="entry name" value="MetI-like"/>
    <property type="match status" value="2"/>
</dbReference>
<protein>
    <submittedName>
        <fullName evidence="9">Glycine betaine/proline transport system permease protein</fullName>
    </submittedName>
</protein>
<dbReference type="GO" id="GO:0005275">
    <property type="term" value="F:amine transmembrane transporter activity"/>
    <property type="evidence" value="ECO:0007669"/>
    <property type="project" value="TreeGrafter"/>
</dbReference>
<comment type="caution">
    <text evidence="9">The sequence shown here is derived from an EMBL/GenBank/DDBJ whole genome shotgun (WGS) entry which is preliminary data.</text>
</comment>
<evidence type="ECO:0000256" key="7">
    <source>
        <dbReference type="RuleBase" id="RU363032"/>
    </source>
</evidence>
<dbReference type="Proteomes" id="UP000295783">
    <property type="component" value="Unassembled WGS sequence"/>
</dbReference>
<dbReference type="EMBL" id="SNYW01000011">
    <property type="protein sequence ID" value="TDQ80437.1"/>
    <property type="molecule type" value="Genomic_DNA"/>
</dbReference>
<sequence>MTALALRLGAVPRAYFWAFWLVLGVASLVLWSNPDIAKWLVKYPRSMFVPLIAWINDFKTATIDYVTPFTRAIAALIELPFDLLQALLAKGFITAGQDVIFPRLSWLGVIGAMTIAGYALGGVRVAVVSFLCFAYLAVIGKWDSAMLTLASVALCVPIGIVCGLVFGILCFRFTWLYDWVIRPSLDIAQTMPAFAYLVPVLLLFGSGPVPAMVATVIFATPPMVRATKLALEQVPEEITSMADMFGCTRRQRLWRVMLPTAKPLLLVGINQVIMMSLNMVIIASMIGAGGLGFDVLVALRRLDIGPAMEAGFAIVVIAIALDRMSLAAAHQDGRWQAPPQGSFMQRHPFVVMAAAWLALTTFGGMAFDGLAAVPEALTFSTKTMLDEVVAWINVTFFDQIEAVKVWLLVNLLNPYKAFLLDLPWISVVAATGLLGYQLGGWRLAVLVAPLILFPVLVGLWEKTMIAVYLCSISVFFAALIGIPVGAWASTREWRNRVVTIVIDTLQTIPIFVFIIPAVMLFGIGDVSAMIAIVLFAVTTAIRYTNHGLRQVPPHLIEAARAVGCTQRQIFWRVKLPLAMPEIMLGINQTLLMGLAMLIITAMIGTRDLGQEVFIGLAKADIGRGLVAGLCVAFLGIVADRLIVAGAARLRRRLGLPDE</sequence>
<evidence type="ECO:0000256" key="1">
    <source>
        <dbReference type="ARBA" id="ARBA00004651"/>
    </source>
</evidence>
<keyword evidence="10" id="KW-1185">Reference proteome</keyword>
<dbReference type="AlphaFoldDB" id="A0A4R6WPJ5"/>
<evidence type="ECO:0000256" key="3">
    <source>
        <dbReference type="ARBA" id="ARBA00022475"/>
    </source>
</evidence>
<feature type="transmembrane region" description="Helical" evidence="7">
    <location>
        <begin position="466"/>
        <end position="488"/>
    </location>
</feature>
<dbReference type="GO" id="GO:0031460">
    <property type="term" value="P:glycine betaine transport"/>
    <property type="evidence" value="ECO:0007669"/>
    <property type="project" value="UniProtKB-ARBA"/>
</dbReference>
<reference evidence="9 10" key="1">
    <citation type="submission" date="2019-03" db="EMBL/GenBank/DDBJ databases">
        <title>Genomic Encyclopedia of Type Strains, Phase III (KMG-III): the genomes of soil and plant-associated and newly described type strains.</title>
        <authorList>
            <person name="Whitman W."/>
        </authorList>
    </citation>
    <scope>NUCLEOTIDE SEQUENCE [LARGE SCALE GENOMIC DNA]</scope>
    <source>
        <strain evidence="9 10">CGMCC 1.7660</strain>
    </source>
</reference>
<dbReference type="SUPFAM" id="SSF161098">
    <property type="entry name" value="MetI-like"/>
    <property type="match status" value="2"/>
</dbReference>
<evidence type="ECO:0000256" key="6">
    <source>
        <dbReference type="ARBA" id="ARBA00023136"/>
    </source>
</evidence>
<feature type="transmembrane region" description="Helical" evidence="7">
    <location>
        <begin position="624"/>
        <end position="643"/>
    </location>
</feature>
<evidence type="ECO:0000256" key="2">
    <source>
        <dbReference type="ARBA" id="ARBA00022448"/>
    </source>
</evidence>
<feature type="transmembrane region" description="Helical" evidence="7">
    <location>
        <begin position="14"/>
        <end position="32"/>
    </location>
</feature>
<dbReference type="CDD" id="cd06261">
    <property type="entry name" value="TM_PBP2"/>
    <property type="match status" value="2"/>
</dbReference>
<dbReference type="RefSeq" id="WP_133614433.1">
    <property type="nucleotide sequence ID" value="NZ_SNYW01000011.1"/>
</dbReference>
<proteinExistence type="inferred from homology"/>
<evidence type="ECO:0000259" key="8">
    <source>
        <dbReference type="PROSITE" id="PS50928"/>
    </source>
</evidence>
<feature type="transmembrane region" description="Helical" evidence="7">
    <location>
        <begin position="125"/>
        <end position="142"/>
    </location>
</feature>
<keyword evidence="4 7" id="KW-0812">Transmembrane</keyword>
<accession>A0A4R6WPJ5</accession>
<dbReference type="OrthoDB" id="9815258at2"/>
<feature type="transmembrane region" description="Helical" evidence="7">
    <location>
        <begin position="349"/>
        <end position="367"/>
    </location>
</feature>
<feature type="transmembrane region" description="Helical" evidence="7">
    <location>
        <begin position="100"/>
        <end position="119"/>
    </location>
</feature>
<dbReference type="GO" id="GO:0043190">
    <property type="term" value="C:ATP-binding cassette (ABC) transporter complex"/>
    <property type="evidence" value="ECO:0007669"/>
    <property type="project" value="TreeGrafter"/>
</dbReference>
<gene>
    <name evidence="9" type="ORF">A8950_2967</name>
</gene>
<comment type="subcellular location">
    <subcellularLocation>
        <location evidence="1 7">Cell membrane</location>
        <topology evidence="1 7">Multi-pass membrane protein</topology>
    </subcellularLocation>
</comment>
<name>A0A4R6WPJ5_9PROT</name>
<keyword evidence="2 7" id="KW-0813">Transport</keyword>
<feature type="transmembrane region" description="Helical" evidence="7">
    <location>
        <begin position="443"/>
        <end position="460"/>
    </location>
</feature>
<dbReference type="InterPro" id="IPR035906">
    <property type="entry name" value="MetI-like_sf"/>
</dbReference>
<keyword evidence="6 7" id="KW-0472">Membrane</keyword>
<feature type="transmembrane region" description="Helical" evidence="7">
    <location>
        <begin position="311"/>
        <end position="329"/>
    </location>
</feature>
<feature type="transmembrane region" description="Helical" evidence="7">
    <location>
        <begin position="149"/>
        <end position="174"/>
    </location>
</feature>
<dbReference type="Pfam" id="PF00528">
    <property type="entry name" value="BPD_transp_1"/>
    <property type="match status" value="2"/>
</dbReference>
<comment type="similarity">
    <text evidence="7">Belongs to the binding-protein-dependent transport system permease family.</text>
</comment>
<evidence type="ECO:0000256" key="4">
    <source>
        <dbReference type="ARBA" id="ARBA00022692"/>
    </source>
</evidence>
<evidence type="ECO:0000313" key="9">
    <source>
        <dbReference type="EMBL" id="TDQ80437.1"/>
    </source>
</evidence>
<evidence type="ECO:0000313" key="10">
    <source>
        <dbReference type="Proteomes" id="UP000295783"/>
    </source>
</evidence>
<feature type="domain" description="ABC transmembrane type-1" evidence="8">
    <location>
        <begin position="463"/>
        <end position="642"/>
    </location>
</feature>
<keyword evidence="5 7" id="KW-1133">Transmembrane helix</keyword>
<evidence type="ECO:0000256" key="5">
    <source>
        <dbReference type="ARBA" id="ARBA00022989"/>
    </source>
</evidence>
<dbReference type="PANTHER" id="PTHR47737">
    <property type="entry name" value="GLYCINE BETAINE/PROLINE BETAINE TRANSPORT SYSTEM PERMEASE PROTEIN PROW"/>
    <property type="match status" value="1"/>
</dbReference>
<dbReference type="FunFam" id="1.10.3720.10:FF:000001">
    <property type="entry name" value="Glycine betaine ABC transporter, permease"/>
    <property type="match status" value="1"/>
</dbReference>
<feature type="transmembrane region" description="Helical" evidence="7">
    <location>
        <begin position="194"/>
        <end position="219"/>
    </location>
</feature>
<dbReference type="PANTHER" id="PTHR47737:SF1">
    <property type="entry name" value="GLYCINE BETAINE_PROLINE BETAINE TRANSPORT SYSTEM PERMEASE PROTEIN PROW"/>
    <property type="match status" value="1"/>
</dbReference>
<organism evidence="9 10">
    <name type="scientific">Dongia mobilis</name>
    <dbReference type="NCBI Taxonomy" id="578943"/>
    <lineage>
        <taxon>Bacteria</taxon>
        <taxon>Pseudomonadati</taxon>
        <taxon>Pseudomonadota</taxon>
        <taxon>Alphaproteobacteria</taxon>
        <taxon>Rhodospirillales</taxon>
        <taxon>Dongiaceae</taxon>
        <taxon>Dongia</taxon>
    </lineage>
</organism>
<keyword evidence="3" id="KW-1003">Cell membrane</keyword>
<dbReference type="GO" id="GO:0015871">
    <property type="term" value="P:choline transport"/>
    <property type="evidence" value="ECO:0007669"/>
    <property type="project" value="TreeGrafter"/>
</dbReference>
<feature type="domain" description="ABC transmembrane type-1" evidence="8">
    <location>
        <begin position="141"/>
        <end position="325"/>
    </location>
</feature>
<dbReference type="InterPro" id="IPR000515">
    <property type="entry name" value="MetI-like"/>
</dbReference>
<dbReference type="PROSITE" id="PS50928">
    <property type="entry name" value="ABC_TM1"/>
    <property type="match status" value="2"/>
</dbReference>
<feature type="transmembrane region" description="Helical" evidence="7">
    <location>
        <begin position="582"/>
        <end position="604"/>
    </location>
</feature>
<dbReference type="GO" id="GO:0015226">
    <property type="term" value="F:carnitine transmembrane transporter activity"/>
    <property type="evidence" value="ECO:0007669"/>
    <property type="project" value="TreeGrafter"/>
</dbReference>